<reference evidence="4 5" key="1">
    <citation type="submission" date="2018-05" db="EMBL/GenBank/DDBJ databases">
        <authorList>
            <person name="Goeker M."/>
            <person name="Huntemann M."/>
            <person name="Clum A."/>
            <person name="Pillay M."/>
            <person name="Palaniappan K."/>
            <person name="Varghese N."/>
            <person name="Mikhailova N."/>
            <person name="Stamatis D."/>
            <person name="Reddy T."/>
            <person name="Daum C."/>
            <person name="Shapiro N."/>
            <person name="Ivanova N."/>
            <person name="Kyrpides N."/>
            <person name="Woyke T."/>
        </authorList>
    </citation>
    <scope>NUCLEOTIDE SEQUENCE [LARGE SCALE GENOMIC DNA]</scope>
    <source>
        <strain evidence="4 5">DSM 26524</strain>
    </source>
</reference>
<proteinExistence type="inferred from homology"/>
<gene>
    <name evidence="4" type="ORF">C7383_106147</name>
</gene>
<protein>
    <submittedName>
        <fullName evidence="4">Carbohydrate ABC transporter substrate-binding protein (CUT1 family)</fullName>
    </submittedName>
</protein>
<keyword evidence="2" id="KW-0813">Transport</keyword>
<evidence type="ECO:0000313" key="5">
    <source>
        <dbReference type="Proteomes" id="UP000245412"/>
    </source>
</evidence>
<evidence type="ECO:0000256" key="2">
    <source>
        <dbReference type="ARBA" id="ARBA00022448"/>
    </source>
</evidence>
<dbReference type="PANTHER" id="PTHR43649:SF34">
    <property type="entry name" value="ABC TRANSPORTER PERIPLASMIC-BINDING PROTEIN YCJN-RELATED"/>
    <property type="match status" value="1"/>
</dbReference>
<dbReference type="EMBL" id="QGGY01000006">
    <property type="protein sequence ID" value="PWJ75577.1"/>
    <property type="molecule type" value="Genomic_DNA"/>
</dbReference>
<dbReference type="RefSeq" id="WP_109626512.1">
    <property type="nucleotide sequence ID" value="NZ_JANKBI010000004.1"/>
</dbReference>
<accession>A0AB73T476</accession>
<dbReference type="AlphaFoldDB" id="A0AB73T476"/>
<evidence type="ECO:0000256" key="3">
    <source>
        <dbReference type="ARBA" id="ARBA00022729"/>
    </source>
</evidence>
<name>A0AB73T476_9FIRM</name>
<dbReference type="SUPFAM" id="SSF53850">
    <property type="entry name" value="Periplasmic binding protein-like II"/>
    <property type="match status" value="1"/>
</dbReference>
<dbReference type="InterPro" id="IPR006059">
    <property type="entry name" value="SBP"/>
</dbReference>
<evidence type="ECO:0000256" key="1">
    <source>
        <dbReference type="ARBA" id="ARBA00008520"/>
    </source>
</evidence>
<comment type="caution">
    <text evidence="4">The sequence shown here is derived from an EMBL/GenBank/DDBJ whole genome shotgun (WGS) entry which is preliminary data.</text>
</comment>
<evidence type="ECO:0000313" key="4">
    <source>
        <dbReference type="EMBL" id="PWJ75577.1"/>
    </source>
</evidence>
<keyword evidence="3" id="KW-0732">Signal</keyword>
<dbReference type="PANTHER" id="PTHR43649">
    <property type="entry name" value="ARABINOSE-BINDING PROTEIN-RELATED"/>
    <property type="match status" value="1"/>
</dbReference>
<dbReference type="Pfam" id="PF13416">
    <property type="entry name" value="SBP_bac_8"/>
    <property type="match status" value="1"/>
</dbReference>
<dbReference type="InterPro" id="IPR050490">
    <property type="entry name" value="Bact_solute-bd_prot1"/>
</dbReference>
<comment type="similarity">
    <text evidence="1">Belongs to the bacterial solute-binding protein 1 family.</text>
</comment>
<sequence length="461" mass="51242">MSNYRCVKKGLPLLLSLAVTAGLFSGCGLRFGFASDPDVPGNEEGKAVIDTSKDDFIYDDSLRGTKITMLNSKAEIQVALEEMGRVFGELSGVSLEVIPCGDDTPYTKVINMYNSGTPPTLAILDLTDIEALSSEKALELTNEEWVKECSEYVMDFDSKVYSFPLCIEGRGIIYNKKAIEDTLGETFDPDSLHSLDDFRALLERLTAAGMETPVSLSMENWSLAGHQLQYLYETYDGTSDGAAQVTSMLSDGSISLSDYDRFDQLLDLFDTLKEYNVARLDPLGADYDEMAIDLADGKTAFWFNGNWAWPNLKEAGADAEDEYGFLPYFMGSDENDYTNTKIQASPSKQVMIDKQYATEDQQAAAREFLNWIVYSNVGQQMLVDSCDIIPACRNNPNEPADPLSRDIYNKIHEGLTFNAAAIVPSDHWKVLGDAMQMYLAGRSSREELASSILQYWAEQKN</sequence>
<dbReference type="Gene3D" id="3.40.190.10">
    <property type="entry name" value="Periplasmic binding protein-like II"/>
    <property type="match status" value="2"/>
</dbReference>
<dbReference type="PROSITE" id="PS51257">
    <property type="entry name" value="PROKAR_LIPOPROTEIN"/>
    <property type="match status" value="1"/>
</dbReference>
<keyword evidence="5" id="KW-1185">Reference proteome</keyword>
<organism evidence="4 5">
    <name type="scientific">Murimonas intestini</name>
    <dbReference type="NCBI Taxonomy" id="1337051"/>
    <lineage>
        <taxon>Bacteria</taxon>
        <taxon>Bacillati</taxon>
        <taxon>Bacillota</taxon>
        <taxon>Clostridia</taxon>
        <taxon>Lachnospirales</taxon>
        <taxon>Lachnospiraceae</taxon>
        <taxon>Murimonas</taxon>
    </lineage>
</organism>
<dbReference type="Proteomes" id="UP000245412">
    <property type="component" value="Unassembled WGS sequence"/>
</dbReference>